<reference evidence="2" key="1">
    <citation type="submission" date="2016-04" db="EMBL/GenBank/DDBJ databases">
        <title>Cephalotus genome sequencing.</title>
        <authorList>
            <person name="Fukushima K."/>
            <person name="Hasebe M."/>
            <person name="Fang X."/>
        </authorList>
    </citation>
    <scope>NUCLEOTIDE SEQUENCE [LARGE SCALE GENOMIC DNA]</scope>
    <source>
        <strain evidence="2">cv. St1</strain>
    </source>
</reference>
<organism evidence="1 2">
    <name type="scientific">Cephalotus follicularis</name>
    <name type="common">Albany pitcher plant</name>
    <dbReference type="NCBI Taxonomy" id="3775"/>
    <lineage>
        <taxon>Eukaryota</taxon>
        <taxon>Viridiplantae</taxon>
        <taxon>Streptophyta</taxon>
        <taxon>Embryophyta</taxon>
        <taxon>Tracheophyta</taxon>
        <taxon>Spermatophyta</taxon>
        <taxon>Magnoliopsida</taxon>
        <taxon>eudicotyledons</taxon>
        <taxon>Gunneridae</taxon>
        <taxon>Pentapetalae</taxon>
        <taxon>rosids</taxon>
        <taxon>fabids</taxon>
        <taxon>Oxalidales</taxon>
        <taxon>Cephalotaceae</taxon>
        <taxon>Cephalotus</taxon>
    </lineage>
</organism>
<sequence>MYLMMMYKVKTKKPSTLEYKALDQTTLCKTIYFMNLSASSSVATVHRQKAFLSLSLDTHNADLLFLHLDLMVIPSCWLCLMLFQNRIPPVEHQWRLSIGHRNPQHIASHTQ</sequence>
<dbReference type="InParanoid" id="A0A1Q3BNQ8"/>
<evidence type="ECO:0000313" key="1">
    <source>
        <dbReference type="EMBL" id="GAV69528.1"/>
    </source>
</evidence>
<protein>
    <submittedName>
        <fullName evidence="1">Uncharacterized protein</fullName>
    </submittedName>
</protein>
<dbReference type="Proteomes" id="UP000187406">
    <property type="component" value="Unassembled WGS sequence"/>
</dbReference>
<comment type="caution">
    <text evidence="1">The sequence shown here is derived from an EMBL/GenBank/DDBJ whole genome shotgun (WGS) entry which is preliminary data.</text>
</comment>
<proteinExistence type="predicted"/>
<gene>
    <name evidence="1" type="ORF">CFOL_v3_13029</name>
</gene>
<name>A0A1Q3BNQ8_CEPFO</name>
<keyword evidence="2" id="KW-1185">Reference proteome</keyword>
<accession>A0A1Q3BNQ8</accession>
<dbReference type="AlphaFoldDB" id="A0A1Q3BNQ8"/>
<evidence type="ECO:0000313" key="2">
    <source>
        <dbReference type="Proteomes" id="UP000187406"/>
    </source>
</evidence>
<dbReference type="EMBL" id="BDDD01000731">
    <property type="protein sequence ID" value="GAV69528.1"/>
    <property type="molecule type" value="Genomic_DNA"/>
</dbReference>